<evidence type="ECO:0000313" key="3">
    <source>
        <dbReference type="Proteomes" id="UP001565471"/>
    </source>
</evidence>
<keyword evidence="3" id="KW-1185">Reference proteome</keyword>
<dbReference type="Proteomes" id="UP001565471">
    <property type="component" value="Unassembled WGS sequence"/>
</dbReference>
<sequence>MPRISGMDMLKAVVTDLNELDEGLRGYYVQKDGKFFLNVTPVDGFQLDNTQGLKTALGAERNNVSVLQAQLKPYEGLDVAAARTALERITAFGDITPEAAKTAVETAARLTALDPEKQAEQIANTKLETIKGQLSAQYGLKETEWTTKVKGLEDANASLVGQLKTIMGESHIKSEVAKANPLDDARDAVELLVGKFVRTSMKDGKVVTEVIDTNGNPRIKDVNGTPFTVADLVAEIREKSASLFKPEEKRGLGTNPGSHSAAPAGGVVNPWAAETRNITQQMVLENTKPELAKQLKAAAGVKD</sequence>
<organism evidence="2 3">
    <name type="scientific">Bradyrhizobium elkanii</name>
    <dbReference type="NCBI Taxonomy" id="29448"/>
    <lineage>
        <taxon>Bacteria</taxon>
        <taxon>Pseudomonadati</taxon>
        <taxon>Pseudomonadota</taxon>
        <taxon>Alphaproteobacteria</taxon>
        <taxon>Hyphomicrobiales</taxon>
        <taxon>Nitrobacteraceae</taxon>
        <taxon>Bradyrhizobium</taxon>
    </lineage>
</organism>
<evidence type="ECO:0000313" key="2">
    <source>
        <dbReference type="EMBL" id="MEY9316822.1"/>
    </source>
</evidence>
<reference evidence="2 3" key="1">
    <citation type="submission" date="2024-07" db="EMBL/GenBank/DDBJ databases">
        <title>Genomic Encyclopedia of Type Strains, Phase V (KMG-V): Genome sequencing to study the core and pangenomes of soil and plant-associated prokaryotes.</title>
        <authorList>
            <person name="Whitman W."/>
        </authorList>
    </citation>
    <scope>NUCLEOTIDE SEQUENCE [LARGE SCALE GENOMIC DNA]</scope>
    <source>
        <strain evidence="2 3">USDA 415</strain>
    </source>
</reference>
<protein>
    <submittedName>
        <fullName evidence="2">Uncharacterized protein</fullName>
    </submittedName>
</protein>
<evidence type="ECO:0000256" key="1">
    <source>
        <dbReference type="SAM" id="MobiDB-lite"/>
    </source>
</evidence>
<comment type="caution">
    <text evidence="2">The sequence shown here is derived from an EMBL/GenBank/DDBJ whole genome shotgun (WGS) entry which is preliminary data.</text>
</comment>
<accession>A0ABV4F079</accession>
<dbReference type="RefSeq" id="WP_253623453.1">
    <property type="nucleotide sequence ID" value="NZ_CP126004.1"/>
</dbReference>
<dbReference type="EMBL" id="JBGBZA010000002">
    <property type="protein sequence ID" value="MEY9316822.1"/>
    <property type="molecule type" value="Genomic_DNA"/>
</dbReference>
<gene>
    <name evidence="2" type="ORF">ABIF29_003621</name>
</gene>
<name>A0ABV4F079_BRAEL</name>
<proteinExistence type="predicted"/>
<feature type="region of interest" description="Disordered" evidence="1">
    <location>
        <begin position="244"/>
        <end position="267"/>
    </location>
</feature>